<accession>A0A517ZY01</accession>
<reference evidence="2 3" key="1">
    <citation type="submission" date="2019-02" db="EMBL/GenBank/DDBJ databases">
        <title>Deep-cultivation of Planctomycetes and their phenomic and genomic characterization uncovers novel biology.</title>
        <authorList>
            <person name="Wiegand S."/>
            <person name="Jogler M."/>
            <person name="Boedeker C."/>
            <person name="Pinto D."/>
            <person name="Vollmers J."/>
            <person name="Rivas-Marin E."/>
            <person name="Kohn T."/>
            <person name="Peeters S.H."/>
            <person name="Heuer A."/>
            <person name="Rast P."/>
            <person name="Oberbeckmann S."/>
            <person name="Bunk B."/>
            <person name="Jeske O."/>
            <person name="Meyerdierks A."/>
            <person name="Storesund J.E."/>
            <person name="Kallscheuer N."/>
            <person name="Luecker S."/>
            <person name="Lage O.M."/>
            <person name="Pohl T."/>
            <person name="Merkel B.J."/>
            <person name="Hornburger P."/>
            <person name="Mueller R.-W."/>
            <person name="Bruemmer F."/>
            <person name="Labrenz M."/>
            <person name="Spormann A.M."/>
            <person name="Op den Camp H."/>
            <person name="Overmann J."/>
            <person name="Amann R."/>
            <person name="Jetten M.S.M."/>
            <person name="Mascher T."/>
            <person name="Medema M.H."/>
            <person name="Devos D.P."/>
            <person name="Kaster A.-K."/>
            <person name="Ovreas L."/>
            <person name="Rohde M."/>
            <person name="Galperin M.Y."/>
            <person name="Jogler C."/>
        </authorList>
    </citation>
    <scope>NUCLEOTIDE SEQUENCE [LARGE SCALE GENOMIC DNA]</scope>
    <source>
        <strain evidence="2 3">Mal52</strain>
    </source>
</reference>
<dbReference type="Proteomes" id="UP000319383">
    <property type="component" value="Chromosome"/>
</dbReference>
<keyword evidence="3" id="KW-1185">Reference proteome</keyword>
<dbReference type="RefSeq" id="WP_145380115.1">
    <property type="nucleotide sequence ID" value="NZ_CP036276.1"/>
</dbReference>
<organism evidence="2 3">
    <name type="scientific">Symmachiella dynata</name>
    <dbReference type="NCBI Taxonomy" id="2527995"/>
    <lineage>
        <taxon>Bacteria</taxon>
        <taxon>Pseudomonadati</taxon>
        <taxon>Planctomycetota</taxon>
        <taxon>Planctomycetia</taxon>
        <taxon>Planctomycetales</taxon>
        <taxon>Planctomycetaceae</taxon>
        <taxon>Symmachiella</taxon>
    </lineage>
</organism>
<dbReference type="EMBL" id="CP036276">
    <property type="protein sequence ID" value="QDU47316.1"/>
    <property type="molecule type" value="Genomic_DNA"/>
</dbReference>
<name>A0A517ZY01_9PLAN</name>
<keyword evidence="1" id="KW-0732">Signal</keyword>
<feature type="signal peptide" evidence="1">
    <location>
        <begin position="1"/>
        <end position="27"/>
    </location>
</feature>
<sequence length="134" mass="15184" precursor="true">MRLITVTSAVQQLAALLMLWGLQGCSAETTAVFRPMSTPPDKLHIDSTTWQRQSEMTEGDQRLLTNYLRHQPSVAENPLLQGNPSVYRTPVGDRRFYWLSQTDTEVHWVFLGFRRGRFMETQAGTGPPFVSAAE</sequence>
<feature type="chain" id="PRO_5022008196" description="Lipoprotein SmpA/OmlA domain-containing protein" evidence="1">
    <location>
        <begin position="28"/>
        <end position="134"/>
    </location>
</feature>
<dbReference type="AlphaFoldDB" id="A0A517ZY01"/>
<evidence type="ECO:0008006" key="4">
    <source>
        <dbReference type="Google" id="ProtNLM"/>
    </source>
</evidence>
<dbReference type="KEGG" id="sdyn:Mal52_58450"/>
<dbReference type="PROSITE" id="PS51257">
    <property type="entry name" value="PROKAR_LIPOPROTEIN"/>
    <property type="match status" value="1"/>
</dbReference>
<proteinExistence type="predicted"/>
<evidence type="ECO:0000313" key="3">
    <source>
        <dbReference type="Proteomes" id="UP000319383"/>
    </source>
</evidence>
<evidence type="ECO:0000313" key="2">
    <source>
        <dbReference type="EMBL" id="QDU47316.1"/>
    </source>
</evidence>
<protein>
    <recommendedName>
        <fullName evidence="4">Lipoprotein SmpA/OmlA domain-containing protein</fullName>
    </recommendedName>
</protein>
<gene>
    <name evidence="2" type="ORF">Mal52_58450</name>
</gene>
<evidence type="ECO:0000256" key="1">
    <source>
        <dbReference type="SAM" id="SignalP"/>
    </source>
</evidence>